<evidence type="ECO:0000313" key="2">
    <source>
        <dbReference type="EMBL" id="PWR23989.1"/>
    </source>
</evidence>
<dbReference type="RefSeq" id="WP_109920020.1">
    <property type="nucleotide sequence ID" value="NZ_QGLF01000001.1"/>
</dbReference>
<proteinExistence type="predicted"/>
<protein>
    <recommendedName>
        <fullName evidence="4">5-bromo-4-chloroindolyl phosphate hydrolase</fullName>
    </recommendedName>
</protein>
<keyword evidence="1" id="KW-1133">Transmembrane helix</keyword>
<evidence type="ECO:0008006" key="4">
    <source>
        <dbReference type="Google" id="ProtNLM"/>
    </source>
</evidence>
<gene>
    <name evidence="2" type="ORF">DKG75_05455</name>
</gene>
<accession>A0A317EAK7</accession>
<evidence type="ECO:0000256" key="1">
    <source>
        <dbReference type="SAM" id="Phobius"/>
    </source>
</evidence>
<name>A0A317EAK7_9PROT</name>
<dbReference type="Proteomes" id="UP000246077">
    <property type="component" value="Unassembled WGS sequence"/>
</dbReference>
<organism evidence="2 3">
    <name type="scientific">Zavarzinia compransoris</name>
    <dbReference type="NCBI Taxonomy" id="1264899"/>
    <lineage>
        <taxon>Bacteria</taxon>
        <taxon>Pseudomonadati</taxon>
        <taxon>Pseudomonadota</taxon>
        <taxon>Alphaproteobacteria</taxon>
        <taxon>Rhodospirillales</taxon>
        <taxon>Zavarziniaceae</taxon>
        <taxon>Zavarzinia</taxon>
    </lineage>
</organism>
<reference evidence="3" key="1">
    <citation type="submission" date="2018-05" db="EMBL/GenBank/DDBJ databases">
        <title>Zavarzinia sp. HR-AS.</title>
        <authorList>
            <person name="Lee Y."/>
            <person name="Jeon C.O."/>
        </authorList>
    </citation>
    <scope>NUCLEOTIDE SEQUENCE [LARGE SCALE GENOMIC DNA]</scope>
    <source>
        <strain evidence="3">DSM 1231</strain>
    </source>
</reference>
<dbReference type="AlphaFoldDB" id="A0A317EAK7"/>
<sequence length="194" mass="20287">MGRLRHVAAGAGGGIAFLVFYLGLGAGAGASLLLAGAAYAGLLLLGRALTPAVLPDDGIAAALVEGAGERLRRLDELAAGLGPGLHRRFQAIAAAALDTVALIERRPAEAMAHRRPLTFWLDMALRIAEQAVELQALAGPDHPDLAKIAGMLDEVGKAFADHADSALGRLDLELAVIARTIEAERGKRRPRERE</sequence>
<keyword evidence="3" id="KW-1185">Reference proteome</keyword>
<keyword evidence="1" id="KW-0472">Membrane</keyword>
<evidence type="ECO:0000313" key="3">
    <source>
        <dbReference type="Proteomes" id="UP000246077"/>
    </source>
</evidence>
<comment type="caution">
    <text evidence="2">The sequence shown here is derived from an EMBL/GenBank/DDBJ whole genome shotgun (WGS) entry which is preliminary data.</text>
</comment>
<dbReference type="OrthoDB" id="9945917at2"/>
<dbReference type="EMBL" id="QGLF01000001">
    <property type="protein sequence ID" value="PWR23989.1"/>
    <property type="molecule type" value="Genomic_DNA"/>
</dbReference>
<keyword evidence="1" id="KW-0812">Transmembrane</keyword>
<feature type="transmembrane region" description="Helical" evidence="1">
    <location>
        <begin position="7"/>
        <end position="24"/>
    </location>
</feature>